<accession>A0A6J4J4A6</accession>
<name>A0A6J4J4A6_9PSEU</name>
<evidence type="ECO:0000256" key="1">
    <source>
        <dbReference type="SAM" id="MobiDB-lite"/>
    </source>
</evidence>
<evidence type="ECO:0000313" key="2">
    <source>
        <dbReference type="EMBL" id="CAA9270052.1"/>
    </source>
</evidence>
<proteinExistence type="predicted"/>
<reference evidence="2" key="1">
    <citation type="submission" date="2020-02" db="EMBL/GenBank/DDBJ databases">
        <authorList>
            <person name="Meier V. D."/>
        </authorList>
    </citation>
    <scope>NUCLEOTIDE SEQUENCE</scope>
    <source>
        <strain evidence="2">AVDCRST_MAG54</strain>
    </source>
</reference>
<protein>
    <submittedName>
        <fullName evidence="2">Uncharacterized protein</fullName>
    </submittedName>
</protein>
<organism evidence="2">
    <name type="scientific">uncultured Actinomycetospora sp</name>
    <dbReference type="NCBI Taxonomy" id="1135996"/>
    <lineage>
        <taxon>Bacteria</taxon>
        <taxon>Bacillati</taxon>
        <taxon>Actinomycetota</taxon>
        <taxon>Actinomycetes</taxon>
        <taxon>Pseudonocardiales</taxon>
        <taxon>Pseudonocardiaceae</taxon>
        <taxon>Actinomycetospora</taxon>
        <taxon>environmental samples</taxon>
    </lineage>
</organism>
<sequence length="40" mass="4600">MRDIHHGPGVLPRALRAARRQRSPARGMTCRRSPRPARVR</sequence>
<dbReference type="EMBL" id="CADCTH010000372">
    <property type="protein sequence ID" value="CAA9270052.1"/>
    <property type="molecule type" value="Genomic_DNA"/>
</dbReference>
<gene>
    <name evidence="2" type="ORF">AVDCRST_MAG54-2939</name>
</gene>
<feature type="region of interest" description="Disordered" evidence="1">
    <location>
        <begin position="1"/>
        <end position="40"/>
    </location>
</feature>
<dbReference type="AlphaFoldDB" id="A0A6J4J4A6"/>